<name>A0A6J2FKU6_ZALCA</name>
<gene>
    <name evidence="3" type="primary">LOC113939132</name>
</gene>
<protein>
    <submittedName>
        <fullName evidence="3">Uncharacterized protein LOC113939132</fullName>
    </submittedName>
</protein>
<feature type="compositionally biased region" description="Pro residues" evidence="1">
    <location>
        <begin position="127"/>
        <end position="136"/>
    </location>
</feature>
<dbReference type="AlphaFoldDB" id="A0A6J2FKU6"/>
<sequence length="300" mass="31368">MEEASPLWGYPGRGEDLRLGALGAPLPGAEQPAVGTRRTVQRRGALAGTGRPGRTCAEAAQHWPSQVTGDSLSVGTLNRCPIIAPEALSTPPHWSLGLRSFAASGEEGVCAASSPWNRQPVRSGPPHSRPSPPPPAACLSASLPARAPRKVLYFSDEGGTAVPEPAAPCTLPAPALGLEVEPQGLETILTSALSQYGRKKQTRREPGTCPSSAARRPDQGTAVSLGGERPAGSWRSRELSPCPVQPWMAVTDATLLTPRQKEVRPSLCGAGAGAKPPGERRRSSRSSLGSLRLPACLSWK</sequence>
<dbReference type="GeneID" id="113939132"/>
<evidence type="ECO:0000256" key="1">
    <source>
        <dbReference type="SAM" id="MobiDB-lite"/>
    </source>
</evidence>
<proteinExistence type="predicted"/>
<evidence type="ECO:0000313" key="3">
    <source>
        <dbReference type="RefSeq" id="XP_027480544.1"/>
    </source>
</evidence>
<accession>A0A6J2FKU6</accession>
<feature type="region of interest" description="Disordered" evidence="1">
    <location>
        <begin position="112"/>
        <end position="140"/>
    </location>
</feature>
<evidence type="ECO:0000313" key="2">
    <source>
        <dbReference type="Proteomes" id="UP000515165"/>
    </source>
</evidence>
<dbReference type="KEGG" id="zca:113939132"/>
<feature type="region of interest" description="Disordered" evidence="1">
    <location>
        <begin position="260"/>
        <end position="289"/>
    </location>
</feature>
<keyword evidence="2" id="KW-1185">Reference proteome</keyword>
<dbReference type="Proteomes" id="UP000515165">
    <property type="component" value="Chromosome 4"/>
</dbReference>
<reference evidence="3" key="1">
    <citation type="submission" date="2025-08" db="UniProtKB">
        <authorList>
            <consortium name="RefSeq"/>
        </authorList>
    </citation>
    <scope>IDENTIFICATION</scope>
    <source>
        <tissue evidence="3">Blood</tissue>
    </source>
</reference>
<dbReference type="RefSeq" id="XP_027480544.1">
    <property type="nucleotide sequence ID" value="XM_027624743.1"/>
</dbReference>
<feature type="region of interest" description="Disordered" evidence="1">
    <location>
        <begin position="195"/>
        <end position="238"/>
    </location>
</feature>
<organism evidence="2 3">
    <name type="scientific">Zalophus californianus</name>
    <name type="common">California sealion</name>
    <dbReference type="NCBI Taxonomy" id="9704"/>
    <lineage>
        <taxon>Eukaryota</taxon>
        <taxon>Metazoa</taxon>
        <taxon>Chordata</taxon>
        <taxon>Craniata</taxon>
        <taxon>Vertebrata</taxon>
        <taxon>Euteleostomi</taxon>
        <taxon>Mammalia</taxon>
        <taxon>Eutheria</taxon>
        <taxon>Laurasiatheria</taxon>
        <taxon>Carnivora</taxon>
        <taxon>Caniformia</taxon>
        <taxon>Pinnipedia</taxon>
        <taxon>Otariidae</taxon>
        <taxon>Zalophus</taxon>
    </lineage>
</organism>